<sequence length="527" mass="59232">MPSSDYGSLDNDGILPLGVSLNPTADNIEFKGVYSGRKVRYVVERAPEKQCCRNKPLCLNILGEIYEECKCKKCSPAQVPSSSGKSCQDNCADGQEMNGKGGCCPIGMKPNSKGSGCECPGGRKAKPGGIGCEDQIDSSRKGNCPDGQVLDPKEGNKPDDPHPKCQIDDEKDCKKPKIPATRPEGYETDSSYKVDCGNPQSENKRPRCKPGTHYGYTWVDTDGVAMEECRKTKQFQERKRTKVRELNARFKEKWYKQKPQRDQQKMDRDEKMDKLKEQRDKLQKDMEARDKLKEQNDKKKARMGKCSTVTALLMGVAQNFAQKRDEDHPYDMTSDFFDENFFTSDDRLADWPSDVDIDTVACVSDDCVDSEAYMKEWEDIAQRHDLENWPTCSQIGSRSLHARCKKRTVIEPVDDTPSLSSVPFPYADMSAKELSEIKERNPVAIFQIVLEIILFGSRLGMSLLARTATSVARWAPRLANIAKNPDRLFKLAPKGQGTPKGVEGMKEGFRRIVQNPAFKKCLKDGMP</sequence>
<evidence type="ECO:0000313" key="2">
    <source>
        <dbReference type="EMBL" id="KAF2449702.1"/>
    </source>
</evidence>
<dbReference type="EMBL" id="MU001494">
    <property type="protein sequence ID" value="KAF2449702.1"/>
    <property type="molecule type" value="Genomic_DNA"/>
</dbReference>
<protein>
    <submittedName>
        <fullName evidence="2">Uncharacterized protein</fullName>
    </submittedName>
</protein>
<keyword evidence="3" id="KW-1185">Reference proteome</keyword>
<feature type="region of interest" description="Disordered" evidence="1">
    <location>
        <begin position="130"/>
        <end position="208"/>
    </location>
</feature>
<feature type="compositionally biased region" description="Basic and acidic residues" evidence="1">
    <location>
        <begin position="254"/>
        <end position="298"/>
    </location>
</feature>
<reference evidence="2" key="1">
    <citation type="journal article" date="2020" name="Stud. Mycol.">
        <title>101 Dothideomycetes genomes: a test case for predicting lifestyles and emergence of pathogens.</title>
        <authorList>
            <person name="Haridas S."/>
            <person name="Albert R."/>
            <person name="Binder M."/>
            <person name="Bloem J."/>
            <person name="Labutti K."/>
            <person name="Salamov A."/>
            <person name="Andreopoulos B."/>
            <person name="Baker S."/>
            <person name="Barry K."/>
            <person name="Bills G."/>
            <person name="Bluhm B."/>
            <person name="Cannon C."/>
            <person name="Castanera R."/>
            <person name="Culley D."/>
            <person name="Daum C."/>
            <person name="Ezra D."/>
            <person name="Gonzalez J."/>
            <person name="Henrissat B."/>
            <person name="Kuo A."/>
            <person name="Liang C."/>
            <person name="Lipzen A."/>
            <person name="Lutzoni F."/>
            <person name="Magnuson J."/>
            <person name="Mondo S."/>
            <person name="Nolan M."/>
            <person name="Ohm R."/>
            <person name="Pangilinan J."/>
            <person name="Park H.-J."/>
            <person name="Ramirez L."/>
            <person name="Alfaro M."/>
            <person name="Sun H."/>
            <person name="Tritt A."/>
            <person name="Yoshinaga Y."/>
            <person name="Zwiers L.-H."/>
            <person name="Turgeon B."/>
            <person name="Goodwin S."/>
            <person name="Spatafora J."/>
            <person name="Crous P."/>
            <person name="Grigoriev I."/>
        </authorList>
    </citation>
    <scope>NUCLEOTIDE SEQUENCE</scope>
    <source>
        <strain evidence="2">CBS 690.94</strain>
    </source>
</reference>
<name>A0A9P4PT34_9PLEO</name>
<dbReference type="OrthoDB" id="3773350at2759"/>
<evidence type="ECO:0000313" key="3">
    <source>
        <dbReference type="Proteomes" id="UP000799764"/>
    </source>
</evidence>
<dbReference type="Proteomes" id="UP000799764">
    <property type="component" value="Unassembled WGS sequence"/>
</dbReference>
<dbReference type="AlphaFoldDB" id="A0A9P4PT34"/>
<feature type="region of interest" description="Disordered" evidence="1">
    <location>
        <begin position="254"/>
        <end position="300"/>
    </location>
</feature>
<gene>
    <name evidence="2" type="ORF">P171DRAFT_405159</name>
</gene>
<evidence type="ECO:0000256" key="1">
    <source>
        <dbReference type="SAM" id="MobiDB-lite"/>
    </source>
</evidence>
<comment type="caution">
    <text evidence="2">The sequence shown here is derived from an EMBL/GenBank/DDBJ whole genome shotgun (WGS) entry which is preliminary data.</text>
</comment>
<proteinExistence type="predicted"/>
<accession>A0A9P4PT34</accession>
<feature type="compositionally biased region" description="Basic and acidic residues" evidence="1">
    <location>
        <begin position="151"/>
        <end position="175"/>
    </location>
</feature>
<organism evidence="2 3">
    <name type="scientific">Karstenula rhodostoma CBS 690.94</name>
    <dbReference type="NCBI Taxonomy" id="1392251"/>
    <lineage>
        <taxon>Eukaryota</taxon>
        <taxon>Fungi</taxon>
        <taxon>Dikarya</taxon>
        <taxon>Ascomycota</taxon>
        <taxon>Pezizomycotina</taxon>
        <taxon>Dothideomycetes</taxon>
        <taxon>Pleosporomycetidae</taxon>
        <taxon>Pleosporales</taxon>
        <taxon>Massarineae</taxon>
        <taxon>Didymosphaeriaceae</taxon>
        <taxon>Karstenula</taxon>
    </lineage>
</organism>